<dbReference type="EMBL" id="CABVGX010000003">
    <property type="protein sequence ID" value="VVM48262.1"/>
    <property type="molecule type" value="Genomic_DNA"/>
</dbReference>
<reference evidence="2 3" key="1">
    <citation type="submission" date="2019-09" db="EMBL/GenBank/DDBJ databases">
        <authorList>
            <person name="Chandra G."/>
            <person name="Truman W A."/>
        </authorList>
    </citation>
    <scope>NUCLEOTIDE SEQUENCE [LARGE SCALE GENOMIC DNA]</scope>
    <source>
        <strain evidence="2">PS645</strain>
    </source>
</reference>
<sequence length="111" mass="12061">MNNWTLILVAASVSYGLRFLPVLIFRKFKVSGDGSVYVFLSYAACAVTGGIIYSIAFGDALFGHWMGHLEGDQIVKIIIIVLAFLVAAVSRSVIKSLFCCATLYGSILYLT</sequence>
<dbReference type="InterPro" id="IPR008407">
    <property type="entry name" value="Brnchd-chn_aa_trnsp_AzlD"/>
</dbReference>
<dbReference type="RefSeq" id="WP_150579113.1">
    <property type="nucleotide sequence ID" value="NZ_CABVGX010000003.1"/>
</dbReference>
<proteinExistence type="predicted"/>
<feature type="transmembrane region" description="Helical" evidence="1">
    <location>
        <begin position="37"/>
        <end position="57"/>
    </location>
</feature>
<accession>A0A5E6Q3Q3</accession>
<feature type="transmembrane region" description="Helical" evidence="1">
    <location>
        <begin position="6"/>
        <end position="25"/>
    </location>
</feature>
<evidence type="ECO:0000313" key="2">
    <source>
        <dbReference type="EMBL" id="VVM48262.1"/>
    </source>
</evidence>
<evidence type="ECO:0000313" key="3">
    <source>
        <dbReference type="Proteomes" id="UP000325607"/>
    </source>
</evidence>
<keyword evidence="1" id="KW-0472">Membrane</keyword>
<keyword evidence="1" id="KW-0812">Transmembrane</keyword>
<organism evidence="2 3">
    <name type="scientific">Pseudomonas fluorescens</name>
    <dbReference type="NCBI Taxonomy" id="294"/>
    <lineage>
        <taxon>Bacteria</taxon>
        <taxon>Pseudomonadati</taxon>
        <taxon>Pseudomonadota</taxon>
        <taxon>Gammaproteobacteria</taxon>
        <taxon>Pseudomonadales</taxon>
        <taxon>Pseudomonadaceae</taxon>
        <taxon>Pseudomonas</taxon>
    </lineage>
</organism>
<dbReference type="Pfam" id="PF05437">
    <property type="entry name" value="AzlD"/>
    <property type="match status" value="1"/>
</dbReference>
<feature type="transmembrane region" description="Helical" evidence="1">
    <location>
        <begin position="77"/>
        <end position="110"/>
    </location>
</feature>
<dbReference type="AlphaFoldDB" id="A0A5E6Q3Q3"/>
<name>A0A5E6Q3Q3_PSEFL</name>
<gene>
    <name evidence="2" type="ORF">PS645_00619</name>
</gene>
<keyword evidence="1" id="KW-1133">Transmembrane helix</keyword>
<protein>
    <submittedName>
        <fullName evidence="2">Uncharacterized protein</fullName>
    </submittedName>
</protein>
<dbReference type="Proteomes" id="UP000325607">
    <property type="component" value="Unassembled WGS sequence"/>
</dbReference>
<evidence type="ECO:0000256" key="1">
    <source>
        <dbReference type="SAM" id="Phobius"/>
    </source>
</evidence>
<dbReference type="OrthoDB" id="7023527at2"/>